<keyword evidence="1" id="KW-0040">ANK repeat</keyword>
<dbReference type="Gene3D" id="1.25.40.20">
    <property type="entry name" value="Ankyrin repeat-containing domain"/>
    <property type="match status" value="2"/>
</dbReference>
<reference evidence="2" key="1">
    <citation type="journal article" date="2021" name="Nat. Commun.">
        <title>Genetic determinants of endophytism in the Arabidopsis root mycobiome.</title>
        <authorList>
            <person name="Mesny F."/>
            <person name="Miyauchi S."/>
            <person name="Thiergart T."/>
            <person name="Pickel B."/>
            <person name="Atanasova L."/>
            <person name="Karlsson M."/>
            <person name="Huettel B."/>
            <person name="Barry K.W."/>
            <person name="Haridas S."/>
            <person name="Chen C."/>
            <person name="Bauer D."/>
            <person name="Andreopoulos W."/>
            <person name="Pangilinan J."/>
            <person name="LaButti K."/>
            <person name="Riley R."/>
            <person name="Lipzen A."/>
            <person name="Clum A."/>
            <person name="Drula E."/>
            <person name="Henrissat B."/>
            <person name="Kohler A."/>
            <person name="Grigoriev I.V."/>
            <person name="Martin F.M."/>
            <person name="Hacquard S."/>
        </authorList>
    </citation>
    <scope>NUCLEOTIDE SEQUENCE</scope>
    <source>
        <strain evidence="2">MPI-CAGE-AT-0023</strain>
    </source>
</reference>
<dbReference type="InterPro" id="IPR036770">
    <property type="entry name" value="Ankyrin_rpt-contain_sf"/>
</dbReference>
<keyword evidence="3" id="KW-1185">Reference proteome</keyword>
<feature type="repeat" description="ANK" evidence="1">
    <location>
        <begin position="24"/>
        <end position="56"/>
    </location>
</feature>
<dbReference type="EMBL" id="JAGMUX010000005">
    <property type="protein sequence ID" value="KAH7259158.1"/>
    <property type="molecule type" value="Genomic_DNA"/>
</dbReference>
<dbReference type="Pfam" id="PF00023">
    <property type="entry name" value="Ank"/>
    <property type="match status" value="1"/>
</dbReference>
<proteinExistence type="predicted"/>
<evidence type="ECO:0000313" key="2">
    <source>
        <dbReference type="EMBL" id="KAH7259158.1"/>
    </source>
</evidence>
<gene>
    <name evidence="2" type="ORF">BKA55DRAFT_687446</name>
</gene>
<sequence length="238" mass="26177">MRALLSNLPTSEARRLANSHSKAGDVVPLMLSLANNNFDIADVLLEYGANVNEEAGNQSGGPRQTRTPLGAVITFNNRETIGAVDWLLRHGASLVTNREVGFPAFVPAIRASMIYEYSKSNILIPARLDNLQLPVLERLVNHFSRLDQINHQAKGYFGMTALRFAVLRLSTEAVNLVLNAGADPDIKAQFDKPLSARELANSLREGDVPAEAKERGPDEIQNCLSRFTLIQSMINSRK</sequence>
<evidence type="ECO:0000313" key="3">
    <source>
        <dbReference type="Proteomes" id="UP000720189"/>
    </source>
</evidence>
<dbReference type="GeneID" id="70229021"/>
<dbReference type="PROSITE" id="PS50297">
    <property type="entry name" value="ANK_REP_REGION"/>
    <property type="match status" value="1"/>
</dbReference>
<comment type="caution">
    <text evidence="2">The sequence shown here is derived from an EMBL/GenBank/DDBJ whole genome shotgun (WGS) entry which is preliminary data.</text>
</comment>
<name>A0A9P9HK44_FUSRE</name>
<dbReference type="PROSITE" id="PS50088">
    <property type="entry name" value="ANK_REPEAT"/>
    <property type="match status" value="2"/>
</dbReference>
<evidence type="ECO:0008006" key="4">
    <source>
        <dbReference type="Google" id="ProtNLM"/>
    </source>
</evidence>
<feature type="repeat" description="ANK" evidence="1">
    <location>
        <begin position="157"/>
        <end position="189"/>
    </location>
</feature>
<organism evidence="2 3">
    <name type="scientific">Fusarium redolens</name>
    <dbReference type="NCBI Taxonomy" id="48865"/>
    <lineage>
        <taxon>Eukaryota</taxon>
        <taxon>Fungi</taxon>
        <taxon>Dikarya</taxon>
        <taxon>Ascomycota</taxon>
        <taxon>Pezizomycotina</taxon>
        <taxon>Sordariomycetes</taxon>
        <taxon>Hypocreomycetidae</taxon>
        <taxon>Hypocreales</taxon>
        <taxon>Nectriaceae</taxon>
        <taxon>Fusarium</taxon>
        <taxon>Fusarium redolens species complex</taxon>
    </lineage>
</organism>
<dbReference type="InterPro" id="IPR002110">
    <property type="entry name" value="Ankyrin_rpt"/>
</dbReference>
<dbReference type="SUPFAM" id="SSF48403">
    <property type="entry name" value="Ankyrin repeat"/>
    <property type="match status" value="1"/>
</dbReference>
<dbReference type="Proteomes" id="UP000720189">
    <property type="component" value="Unassembled WGS sequence"/>
</dbReference>
<accession>A0A9P9HK44</accession>
<evidence type="ECO:0000256" key="1">
    <source>
        <dbReference type="PROSITE-ProRule" id="PRU00023"/>
    </source>
</evidence>
<dbReference type="OrthoDB" id="4062651at2759"/>
<dbReference type="RefSeq" id="XP_046051866.1">
    <property type="nucleotide sequence ID" value="XM_046199067.1"/>
</dbReference>
<dbReference type="SMART" id="SM00248">
    <property type="entry name" value="ANK"/>
    <property type="match status" value="2"/>
</dbReference>
<protein>
    <recommendedName>
        <fullName evidence="4">Ankyrin</fullName>
    </recommendedName>
</protein>
<dbReference type="AlphaFoldDB" id="A0A9P9HK44"/>